<dbReference type="SUPFAM" id="SSF54975">
    <property type="entry name" value="Acylphosphatase/BLUF domain-like"/>
    <property type="match status" value="1"/>
</dbReference>
<sequence>MPERLLRLVYRSAVAHQPDVLRLRGDVRAILGAARRRNARMGVTGLLLHTGTVFLQVLEGPQRAVQEIFGIVMADPRHHTIAVIEMTFPERRRFPDWAMGYLGAAPDPQEPGLSPSLSLGLSGETARLDDLPADLLQRTILSFVGRLALAGPGMSRAILG</sequence>
<reference evidence="2" key="1">
    <citation type="journal article" date="2021" name="Front. Microbiol.">
        <title>Comprehensive Comparative Genomics and Phenotyping of Methylobacterium Species.</title>
        <authorList>
            <person name="Alessa O."/>
            <person name="Ogura Y."/>
            <person name="Fujitani Y."/>
            <person name="Takami H."/>
            <person name="Hayashi T."/>
            <person name="Sahin N."/>
            <person name="Tani A."/>
        </authorList>
    </citation>
    <scope>NUCLEOTIDE SEQUENCE</scope>
    <source>
        <strain evidence="2">DSM 17168</strain>
    </source>
</reference>
<reference evidence="2" key="2">
    <citation type="submission" date="2021-08" db="EMBL/GenBank/DDBJ databases">
        <authorList>
            <person name="Tani A."/>
            <person name="Ola A."/>
            <person name="Ogura Y."/>
            <person name="Katsura K."/>
            <person name="Hayashi T."/>
        </authorList>
    </citation>
    <scope>NUCLEOTIDE SEQUENCE</scope>
    <source>
        <strain evidence="2">DSM 17168</strain>
    </source>
</reference>
<accession>A0ABQ4SI36</accession>
<comment type="caution">
    <text evidence="2">The sequence shown here is derived from an EMBL/GenBank/DDBJ whole genome shotgun (WGS) entry which is preliminary data.</text>
</comment>
<proteinExistence type="predicted"/>
<dbReference type="Gene3D" id="3.30.70.100">
    <property type="match status" value="1"/>
</dbReference>
<dbReference type="PROSITE" id="PS50925">
    <property type="entry name" value="BLUF"/>
    <property type="match status" value="1"/>
</dbReference>
<evidence type="ECO:0000259" key="1">
    <source>
        <dbReference type="PROSITE" id="PS50925"/>
    </source>
</evidence>
<organism evidence="2 3">
    <name type="scientific">Methylobacterium isbiliense</name>
    <dbReference type="NCBI Taxonomy" id="315478"/>
    <lineage>
        <taxon>Bacteria</taxon>
        <taxon>Pseudomonadati</taxon>
        <taxon>Pseudomonadota</taxon>
        <taxon>Alphaproteobacteria</taxon>
        <taxon>Hyphomicrobiales</taxon>
        <taxon>Methylobacteriaceae</taxon>
        <taxon>Methylobacterium</taxon>
    </lineage>
</organism>
<evidence type="ECO:0000313" key="3">
    <source>
        <dbReference type="Proteomes" id="UP001055153"/>
    </source>
</evidence>
<dbReference type="RefSeq" id="WP_238240176.1">
    <property type="nucleotide sequence ID" value="NZ_BPQQ01000064.1"/>
</dbReference>
<dbReference type="Pfam" id="PF04940">
    <property type="entry name" value="BLUF"/>
    <property type="match status" value="1"/>
</dbReference>
<dbReference type="Proteomes" id="UP001055153">
    <property type="component" value="Unassembled WGS sequence"/>
</dbReference>
<dbReference type="InterPro" id="IPR036046">
    <property type="entry name" value="Acylphosphatase-like_dom_sf"/>
</dbReference>
<dbReference type="EMBL" id="BPQQ01000064">
    <property type="protein sequence ID" value="GJE02895.1"/>
    <property type="molecule type" value="Genomic_DNA"/>
</dbReference>
<keyword evidence="3" id="KW-1185">Reference proteome</keyword>
<dbReference type="InterPro" id="IPR007024">
    <property type="entry name" value="BLUF_domain"/>
</dbReference>
<name>A0ABQ4SI36_9HYPH</name>
<gene>
    <name evidence="2" type="ORF">GMJLKIPL_4844</name>
</gene>
<evidence type="ECO:0000313" key="2">
    <source>
        <dbReference type="EMBL" id="GJE02895.1"/>
    </source>
</evidence>
<feature type="domain" description="BLUF" evidence="1">
    <location>
        <begin position="5"/>
        <end position="100"/>
    </location>
</feature>
<protein>
    <recommendedName>
        <fullName evidence="1">BLUF domain-containing protein</fullName>
    </recommendedName>
</protein>
<dbReference type="SMART" id="SM01034">
    <property type="entry name" value="BLUF"/>
    <property type="match status" value="1"/>
</dbReference>